<name>A0A1M5V5Z3_9EURY</name>
<proteinExistence type="predicted"/>
<dbReference type="Proteomes" id="UP000184357">
    <property type="component" value="Unassembled WGS sequence"/>
</dbReference>
<gene>
    <name evidence="1" type="ORF">SAMN05443636_3262</name>
</gene>
<dbReference type="EMBL" id="FQWV01000015">
    <property type="protein sequence ID" value="SHH70682.1"/>
    <property type="molecule type" value="Genomic_DNA"/>
</dbReference>
<protein>
    <recommendedName>
        <fullName evidence="3">Small CPxCG-related zinc finger protein</fullName>
    </recommendedName>
</protein>
<keyword evidence="2" id="KW-1185">Reference proteome</keyword>
<evidence type="ECO:0000313" key="2">
    <source>
        <dbReference type="Proteomes" id="UP000184357"/>
    </source>
</evidence>
<dbReference type="OrthoDB" id="195311at2157"/>
<reference evidence="1 2" key="1">
    <citation type="submission" date="2016-11" db="EMBL/GenBank/DDBJ databases">
        <authorList>
            <person name="Jaros S."/>
            <person name="Januszkiewicz K."/>
            <person name="Wedrychowicz H."/>
        </authorList>
    </citation>
    <scope>NUCLEOTIDE SEQUENCE [LARGE SCALE GENOMIC DNA]</scope>
    <source>
        <strain evidence="1 2">DSM 9297</strain>
    </source>
</reference>
<organism evidence="1 2">
    <name type="scientific">Halobaculum gomorrense</name>
    <dbReference type="NCBI Taxonomy" id="43928"/>
    <lineage>
        <taxon>Archaea</taxon>
        <taxon>Methanobacteriati</taxon>
        <taxon>Methanobacteriota</taxon>
        <taxon>Stenosarchaea group</taxon>
        <taxon>Halobacteria</taxon>
        <taxon>Halobacteriales</taxon>
        <taxon>Haloferacaceae</taxon>
        <taxon>Halobaculum</taxon>
    </lineage>
</organism>
<dbReference type="AlphaFoldDB" id="A0A1M5V5Z3"/>
<dbReference type="STRING" id="43928.SAMN05443636_3262"/>
<dbReference type="Pfam" id="PF24444">
    <property type="entry name" value="DUF7563"/>
    <property type="match status" value="1"/>
</dbReference>
<dbReference type="InterPro" id="IPR055985">
    <property type="entry name" value="DUF7563"/>
</dbReference>
<accession>A0A1M5V5Z3</accession>
<evidence type="ECO:0000313" key="1">
    <source>
        <dbReference type="EMBL" id="SHH70682.1"/>
    </source>
</evidence>
<sequence>MPECTNCGGFVTERYVRVFAPDGLENVRVCPNCEDKLRDGADVREARSKRS</sequence>
<dbReference type="RefSeq" id="WP_200778462.1">
    <property type="nucleotide sequence ID" value="NZ_FQWV01000015.1"/>
</dbReference>
<evidence type="ECO:0008006" key="3">
    <source>
        <dbReference type="Google" id="ProtNLM"/>
    </source>
</evidence>